<name>A0A6J4R9H8_9ACTN</name>
<evidence type="ECO:0000256" key="1">
    <source>
        <dbReference type="SAM" id="MobiDB-lite"/>
    </source>
</evidence>
<feature type="region of interest" description="Disordered" evidence="1">
    <location>
        <begin position="1"/>
        <end position="88"/>
    </location>
</feature>
<organism evidence="2">
    <name type="scientific">uncultured Rubrobacteraceae bacterium</name>
    <dbReference type="NCBI Taxonomy" id="349277"/>
    <lineage>
        <taxon>Bacteria</taxon>
        <taxon>Bacillati</taxon>
        <taxon>Actinomycetota</taxon>
        <taxon>Rubrobacteria</taxon>
        <taxon>Rubrobacterales</taxon>
        <taxon>Rubrobacteraceae</taxon>
        <taxon>environmental samples</taxon>
    </lineage>
</organism>
<dbReference type="EMBL" id="CADCVI010000103">
    <property type="protein sequence ID" value="CAA9467841.1"/>
    <property type="molecule type" value="Genomic_DNA"/>
</dbReference>
<proteinExistence type="predicted"/>
<accession>A0A6J4R9H8</accession>
<gene>
    <name evidence="2" type="ORF">AVDCRST_MAG25-1728</name>
</gene>
<protein>
    <submittedName>
        <fullName evidence="2">Uncharacterized protein</fullName>
    </submittedName>
</protein>
<evidence type="ECO:0000313" key="2">
    <source>
        <dbReference type="EMBL" id="CAA9467841.1"/>
    </source>
</evidence>
<feature type="non-terminal residue" evidence="2">
    <location>
        <position position="88"/>
    </location>
</feature>
<dbReference type="AlphaFoldDB" id="A0A6J4R9H8"/>
<sequence>GASVFEGPASAGDHEPGAVGGEEWGGARHDLEARNWPAKGVSDHHPQARRRPRHRAPDAGRRRRVPGVRAAPGGRARGDRGEQEDRVL</sequence>
<feature type="compositionally biased region" description="Basic and acidic residues" evidence="1">
    <location>
        <begin position="76"/>
        <end position="88"/>
    </location>
</feature>
<feature type="non-terminal residue" evidence="2">
    <location>
        <position position="1"/>
    </location>
</feature>
<reference evidence="2" key="1">
    <citation type="submission" date="2020-02" db="EMBL/GenBank/DDBJ databases">
        <authorList>
            <person name="Meier V. D."/>
        </authorList>
    </citation>
    <scope>NUCLEOTIDE SEQUENCE</scope>
    <source>
        <strain evidence="2">AVDCRST_MAG25</strain>
    </source>
</reference>